<feature type="compositionally biased region" description="Polar residues" evidence="1">
    <location>
        <begin position="89"/>
        <end position="113"/>
    </location>
</feature>
<comment type="caution">
    <text evidence="2">The sequence shown here is derived from an EMBL/GenBank/DDBJ whole genome shotgun (WGS) entry which is preliminary data.</text>
</comment>
<dbReference type="EMBL" id="JAACJP010000009">
    <property type="protein sequence ID" value="KAF5382206.1"/>
    <property type="molecule type" value="Genomic_DNA"/>
</dbReference>
<feature type="region of interest" description="Disordered" evidence="1">
    <location>
        <begin position="368"/>
        <end position="390"/>
    </location>
</feature>
<feature type="compositionally biased region" description="Acidic residues" evidence="1">
    <location>
        <begin position="156"/>
        <end position="165"/>
    </location>
</feature>
<gene>
    <name evidence="2" type="ORF">D9615_004381</name>
</gene>
<evidence type="ECO:0000313" key="3">
    <source>
        <dbReference type="Proteomes" id="UP000565441"/>
    </source>
</evidence>
<evidence type="ECO:0000313" key="2">
    <source>
        <dbReference type="EMBL" id="KAF5382206.1"/>
    </source>
</evidence>
<reference evidence="2 3" key="1">
    <citation type="journal article" date="2020" name="ISME J.">
        <title>Uncovering the hidden diversity of litter-decomposition mechanisms in mushroom-forming fungi.</title>
        <authorList>
            <person name="Floudas D."/>
            <person name="Bentzer J."/>
            <person name="Ahren D."/>
            <person name="Johansson T."/>
            <person name="Persson P."/>
            <person name="Tunlid A."/>
        </authorList>
    </citation>
    <scope>NUCLEOTIDE SEQUENCE [LARGE SCALE GENOMIC DNA]</scope>
    <source>
        <strain evidence="2 3">CBS 661.87</strain>
    </source>
</reference>
<feature type="region of interest" description="Disordered" evidence="1">
    <location>
        <begin position="145"/>
        <end position="197"/>
    </location>
</feature>
<keyword evidence="3" id="KW-1185">Reference proteome</keyword>
<proteinExistence type="predicted"/>
<dbReference type="AlphaFoldDB" id="A0A8H5M685"/>
<feature type="region of interest" description="Disordered" evidence="1">
    <location>
        <begin position="89"/>
        <end position="117"/>
    </location>
</feature>
<sequence>MTSHTSGMSVSEARIGGTATVDFVITRKRKRQSAIDPCLGFYSTPEKSSIPGLTPQPEGRPKDLSAELVFSPSSASMLPCGQELHVSSSNSELTVDAATKSSDADFTSPSAHTSDPAPVPIELFLQRNARRIHVKKYGRRRNRVIQVSSSPASDNDLVDQLDEDDLPKASKRIQRPIAGSENYEGPSKSASRHMDSLSRPSLQLVPVNLANAPEKTTKHRAIRPWTKLDPKKGISLRSACFSRTDPKTFASSTKHRSLNAWKTLGGGASLNKGSKTSTSVAAKRTVARCPPLLFVPLAEAEAAYSTKIHADKAKNATSSSAHRYKLTASAPLHFLPAVATLQIPSGHIRLSSPSPNTHSSIVGTLSKDLTRPETPARRRSFRHPSSSERLSPTVCAIRRGSSPSDYGDCSDDLQSSTILLSQGKILLDNDYGDNDELNIPGTPTSSPARTIKKPMKPLVSFLDEFLERARTATLIHDALSTCSKANDLRRPPTSLTSSGNQTTRPTGASGQVSPPTSLIATPNSAGVLTVDKLSPSHPFSPSHLSGTFAQELAYLGEPATSIYHSASSSSRHLDQDGPKIQTSDEVLVDIPVEIDYGTSFGDSPSDDGMEP</sequence>
<feature type="compositionally biased region" description="Polar residues" evidence="1">
    <location>
        <begin position="493"/>
        <end position="517"/>
    </location>
</feature>
<name>A0A8H5M685_9AGAR</name>
<dbReference type="OrthoDB" id="3069913at2759"/>
<evidence type="ECO:0000256" key="1">
    <source>
        <dbReference type="SAM" id="MobiDB-lite"/>
    </source>
</evidence>
<dbReference type="Proteomes" id="UP000565441">
    <property type="component" value="Unassembled WGS sequence"/>
</dbReference>
<accession>A0A8H5M685</accession>
<protein>
    <submittedName>
        <fullName evidence="2">Uncharacterized protein</fullName>
    </submittedName>
</protein>
<organism evidence="2 3">
    <name type="scientific">Tricholomella constricta</name>
    <dbReference type="NCBI Taxonomy" id="117010"/>
    <lineage>
        <taxon>Eukaryota</taxon>
        <taxon>Fungi</taxon>
        <taxon>Dikarya</taxon>
        <taxon>Basidiomycota</taxon>
        <taxon>Agaricomycotina</taxon>
        <taxon>Agaricomycetes</taxon>
        <taxon>Agaricomycetidae</taxon>
        <taxon>Agaricales</taxon>
        <taxon>Tricholomatineae</taxon>
        <taxon>Lyophyllaceae</taxon>
        <taxon>Tricholomella</taxon>
    </lineage>
</organism>
<feature type="region of interest" description="Disordered" evidence="1">
    <location>
        <begin position="485"/>
        <end position="517"/>
    </location>
</feature>